<proteinExistence type="predicted"/>
<dbReference type="AlphaFoldDB" id="A0AAD8LZP8"/>
<comment type="caution">
    <text evidence="1">The sequence shown here is derived from an EMBL/GenBank/DDBJ whole genome shotgun (WGS) entry which is preliminary data.</text>
</comment>
<organism evidence="1 2">
    <name type="scientific">Heracleum sosnowskyi</name>
    <dbReference type="NCBI Taxonomy" id="360622"/>
    <lineage>
        <taxon>Eukaryota</taxon>
        <taxon>Viridiplantae</taxon>
        <taxon>Streptophyta</taxon>
        <taxon>Embryophyta</taxon>
        <taxon>Tracheophyta</taxon>
        <taxon>Spermatophyta</taxon>
        <taxon>Magnoliopsida</taxon>
        <taxon>eudicotyledons</taxon>
        <taxon>Gunneridae</taxon>
        <taxon>Pentapetalae</taxon>
        <taxon>asterids</taxon>
        <taxon>campanulids</taxon>
        <taxon>Apiales</taxon>
        <taxon>Apiaceae</taxon>
        <taxon>Apioideae</taxon>
        <taxon>apioid superclade</taxon>
        <taxon>Tordylieae</taxon>
        <taxon>Tordyliinae</taxon>
        <taxon>Heracleum</taxon>
    </lineage>
</organism>
<dbReference type="EMBL" id="JAUIZM010000011">
    <property type="protein sequence ID" value="KAK1356430.1"/>
    <property type="molecule type" value="Genomic_DNA"/>
</dbReference>
<protein>
    <submittedName>
        <fullName evidence="1">Uncharacterized protein</fullName>
    </submittedName>
</protein>
<accession>A0AAD8LZP8</accession>
<evidence type="ECO:0000313" key="2">
    <source>
        <dbReference type="Proteomes" id="UP001237642"/>
    </source>
</evidence>
<keyword evidence="2" id="KW-1185">Reference proteome</keyword>
<reference evidence="1" key="1">
    <citation type="submission" date="2023-02" db="EMBL/GenBank/DDBJ databases">
        <title>Genome of toxic invasive species Heracleum sosnowskyi carries increased number of genes despite the absence of recent whole-genome duplications.</title>
        <authorList>
            <person name="Schelkunov M."/>
            <person name="Shtratnikova V."/>
            <person name="Makarenko M."/>
            <person name="Klepikova A."/>
            <person name="Omelchenko D."/>
            <person name="Novikova G."/>
            <person name="Obukhova E."/>
            <person name="Bogdanov V."/>
            <person name="Penin A."/>
            <person name="Logacheva M."/>
        </authorList>
    </citation>
    <scope>NUCLEOTIDE SEQUENCE</scope>
    <source>
        <strain evidence="1">Hsosn_3</strain>
        <tissue evidence="1">Leaf</tissue>
    </source>
</reference>
<reference evidence="1" key="2">
    <citation type="submission" date="2023-05" db="EMBL/GenBank/DDBJ databases">
        <authorList>
            <person name="Schelkunov M.I."/>
        </authorList>
    </citation>
    <scope>NUCLEOTIDE SEQUENCE</scope>
    <source>
        <strain evidence="1">Hsosn_3</strain>
        <tissue evidence="1">Leaf</tissue>
    </source>
</reference>
<evidence type="ECO:0000313" key="1">
    <source>
        <dbReference type="EMBL" id="KAK1356430.1"/>
    </source>
</evidence>
<name>A0AAD8LZP8_9APIA</name>
<dbReference type="InterPro" id="IPR036188">
    <property type="entry name" value="FAD/NAD-bd_sf"/>
</dbReference>
<dbReference type="Gene3D" id="3.50.50.60">
    <property type="entry name" value="FAD/NAD(P)-binding domain"/>
    <property type="match status" value="1"/>
</dbReference>
<dbReference type="Proteomes" id="UP001237642">
    <property type="component" value="Unassembled WGS sequence"/>
</dbReference>
<sequence>MKDGFYNIVKSELQGQLNTYYVGGLMGFELTERNSTYAMALVCKHFANDNLQPDFPGLMEPFEQFCGIHEQGQELDIFSGKKKTSKLGETLSSLPDVVEKEHKRLLAHKSIIEKHKEEQERHLLEMFFEPFEQFCGIHGTVDLVPRESNMLGQNSPNRNNQVLRYLVELARGSDNVVTGWPVDLQAYLQACYHLSFKLHNAPLQYQAQSILLRALLALVLLKSPIFLLYEVVRLLVGTLKSVGTYDITIPDVERILKAKTVAAPSPMAPGGIYTSSQESQNQLVVAT</sequence>
<gene>
    <name evidence="1" type="ORF">POM88_049686</name>
</gene>